<evidence type="ECO:0000313" key="3">
    <source>
        <dbReference type="Proteomes" id="UP000053681"/>
    </source>
</evidence>
<feature type="coiled-coil region" evidence="1">
    <location>
        <begin position="34"/>
        <end position="74"/>
    </location>
</feature>
<dbReference type="RefSeq" id="WP_025908627.1">
    <property type="nucleotide sequence ID" value="NZ_KQ758627.1"/>
</dbReference>
<dbReference type="EMBL" id="LNQP01000001">
    <property type="protein sequence ID" value="KSU89832.1"/>
    <property type="molecule type" value="Genomic_DNA"/>
</dbReference>
<organism evidence="2 3">
    <name type="scientific">Priestia veravalensis</name>
    <dbReference type="NCBI Taxonomy" id="1414648"/>
    <lineage>
        <taxon>Bacteria</taxon>
        <taxon>Bacillati</taxon>
        <taxon>Bacillota</taxon>
        <taxon>Bacilli</taxon>
        <taxon>Bacillales</taxon>
        <taxon>Bacillaceae</taxon>
        <taxon>Priestia</taxon>
    </lineage>
</organism>
<accession>A0A0V8JSB4</accession>
<name>A0A0V8JSB4_9BACI</name>
<evidence type="ECO:0000256" key="1">
    <source>
        <dbReference type="SAM" id="Coils"/>
    </source>
</evidence>
<protein>
    <submittedName>
        <fullName evidence="2">Uncharacterized protein</fullName>
    </submittedName>
</protein>
<dbReference type="AlphaFoldDB" id="A0A0V8JSB4"/>
<sequence>MRVLESDFRLATRLEEVIFEGLLSAHQSMFKGEFEQFDEQVKEVMKAKKELQRLYEKKQTRERLEALVKDLQSKGMAIDFVKRVI</sequence>
<comment type="caution">
    <text evidence="2">The sequence shown here is derived from an EMBL/GenBank/DDBJ whole genome shotgun (WGS) entry which is preliminary data.</text>
</comment>
<gene>
    <name evidence="2" type="ORF">AS180_00235</name>
</gene>
<dbReference type="Proteomes" id="UP000053681">
    <property type="component" value="Unassembled WGS sequence"/>
</dbReference>
<keyword evidence="3" id="KW-1185">Reference proteome</keyword>
<reference evidence="2 3" key="1">
    <citation type="submission" date="2015-11" db="EMBL/GenBank/DDBJ databases">
        <title>Bacillus caseinolyticus sp nov.</title>
        <authorList>
            <person name="Dastager S.G."/>
            <person name="Mawlankar R."/>
        </authorList>
    </citation>
    <scope>NUCLEOTIDE SEQUENCE [LARGE SCALE GENOMIC DNA]</scope>
    <source>
        <strain evidence="2 3">SGD-V-76</strain>
    </source>
</reference>
<keyword evidence="1" id="KW-0175">Coiled coil</keyword>
<evidence type="ECO:0000313" key="2">
    <source>
        <dbReference type="EMBL" id="KSU89832.1"/>
    </source>
</evidence>
<proteinExistence type="predicted"/>